<dbReference type="SUPFAM" id="SSF52540">
    <property type="entry name" value="P-loop containing nucleoside triphosphate hydrolases"/>
    <property type="match status" value="1"/>
</dbReference>
<comment type="caution">
    <text evidence="3">The sequence shown here is derived from an EMBL/GenBank/DDBJ whole genome shotgun (WGS) entry which is preliminary data.</text>
</comment>
<comment type="similarity">
    <text evidence="1">Belongs to the SBNO family.</text>
</comment>
<dbReference type="Pfam" id="PF13872">
    <property type="entry name" value="AAA_34"/>
    <property type="match status" value="1"/>
</dbReference>
<dbReference type="InterPro" id="IPR014001">
    <property type="entry name" value="Helicase_ATP-bd"/>
</dbReference>
<dbReference type="InterPro" id="IPR026937">
    <property type="entry name" value="SBNO_Helicase_C_dom"/>
</dbReference>
<evidence type="ECO:0000259" key="2">
    <source>
        <dbReference type="PROSITE" id="PS51192"/>
    </source>
</evidence>
<dbReference type="PROSITE" id="PS51192">
    <property type="entry name" value="HELICASE_ATP_BIND_1"/>
    <property type="match status" value="1"/>
</dbReference>
<dbReference type="InterPro" id="IPR027417">
    <property type="entry name" value="P-loop_NTPase"/>
</dbReference>
<dbReference type="InterPro" id="IPR029063">
    <property type="entry name" value="SAM-dependent_MTases_sf"/>
</dbReference>
<dbReference type="EMBL" id="JAHHHD010000019">
    <property type="protein sequence ID" value="MBW4660275.1"/>
    <property type="molecule type" value="Genomic_DNA"/>
</dbReference>
<dbReference type="Gene3D" id="3.40.50.150">
    <property type="entry name" value="Vaccinia Virus protein VP39"/>
    <property type="match status" value="1"/>
</dbReference>
<protein>
    <submittedName>
        <fullName evidence="3">Strawberry notch family protein</fullName>
    </submittedName>
</protein>
<evidence type="ECO:0000256" key="1">
    <source>
        <dbReference type="ARBA" id="ARBA00006992"/>
    </source>
</evidence>
<gene>
    <name evidence="3" type="ORF">KME15_16490</name>
</gene>
<dbReference type="Gene3D" id="3.40.50.300">
    <property type="entry name" value="P-loop containing nucleotide triphosphate hydrolases"/>
    <property type="match status" value="1"/>
</dbReference>
<dbReference type="InterPro" id="IPR039187">
    <property type="entry name" value="SNO_AAA"/>
</dbReference>
<dbReference type="Pfam" id="PF13871">
    <property type="entry name" value="Helicase_C_4"/>
    <property type="match status" value="1"/>
</dbReference>
<feature type="domain" description="Helicase ATP-binding" evidence="2">
    <location>
        <begin position="521"/>
        <end position="687"/>
    </location>
</feature>
<reference evidence="3" key="2">
    <citation type="journal article" date="2022" name="Microbiol. Resour. Announc.">
        <title>Metagenome Sequencing to Explore Phylogenomics of Terrestrial Cyanobacteria.</title>
        <authorList>
            <person name="Ward R.D."/>
            <person name="Stajich J.E."/>
            <person name="Johansen J.R."/>
            <person name="Huntemann M."/>
            <person name="Clum A."/>
            <person name="Foster B."/>
            <person name="Foster B."/>
            <person name="Roux S."/>
            <person name="Palaniappan K."/>
            <person name="Varghese N."/>
            <person name="Mukherjee S."/>
            <person name="Reddy T.B.K."/>
            <person name="Daum C."/>
            <person name="Copeland A."/>
            <person name="Chen I.A."/>
            <person name="Ivanova N.N."/>
            <person name="Kyrpides N.C."/>
            <person name="Shapiro N."/>
            <person name="Eloe-Fadrosh E.A."/>
            <person name="Pietrasiak N."/>
        </authorList>
    </citation>
    <scope>NUCLEOTIDE SEQUENCE</scope>
    <source>
        <strain evidence="3">UHER 2000/2452</strain>
    </source>
</reference>
<evidence type="ECO:0000313" key="4">
    <source>
        <dbReference type="Proteomes" id="UP000757435"/>
    </source>
</evidence>
<reference evidence="3" key="1">
    <citation type="submission" date="2021-05" db="EMBL/GenBank/DDBJ databases">
        <authorList>
            <person name="Pietrasiak N."/>
            <person name="Ward R."/>
            <person name="Stajich J.E."/>
            <person name="Kurbessoian T."/>
        </authorList>
    </citation>
    <scope>NUCLEOTIDE SEQUENCE</scope>
    <source>
        <strain evidence="3">UHER 2000/2452</strain>
    </source>
</reference>
<evidence type="ECO:0000313" key="3">
    <source>
        <dbReference type="EMBL" id="MBW4660275.1"/>
    </source>
</evidence>
<dbReference type="CDD" id="cd02440">
    <property type="entry name" value="AdoMet_MTases"/>
    <property type="match status" value="1"/>
</dbReference>
<accession>A0A951UNA5</accession>
<dbReference type="PANTHER" id="PTHR12706">
    <property type="entry name" value="STRAWBERRY NOTCH-RELATED"/>
    <property type="match status" value="1"/>
</dbReference>
<sequence length="1473" mass="162885">MVSDNLSHDSGNHFLESSFSDLTNAQVALSEIQSAPTPYESKVIRAADSLWRTLLKARALDANQAKALMNEAFEGSASDGAWLWKDFYEVQEVAFHRILDSRKGLELLSLPPAEAIWAIHQILDRSLTHTKRTEESVQLQQFSTPPPICYLAALCGGITEKDTVLEPSAGTGLLAKFSELLGAKLILNELSQKRGALLEVLFPEAQHFSCDAEQIHDYLPEDARPSVVIMNPPFSATPGVHKRNPDAMPKHVRSAFLRLPEGGRLVVISAHWFSPLSSDWKGFFEGLNAQVSVTALIHGDFYYKHGTTIKTRLTVIDKVPPTSPPVEIIVEPKYRYVSDGRDNRSIKSFTEEQVTQILNAIPPRAEIVAKAIVERSPEEEPLTTAPSTQRKKRAQVVQGISNLSLPQETVEVQYQIREATLESSQALGSLYEEYRPQRIEITGAKPHPTKLCESAALASVIPPIPTYIPLLPSQIVAESKLSFAQLETIVYAGEAHSQHLKGSFLVNDSLDELSAASPDDLNAVRFRKGWFLGDGTGAGKGRQIAGVILDNFLNGRTKAVWVSKSDKLVEDAKRDWVALGGDEADIISLSKYKQGSEILFKAGILFTTYATLRSAGKQGKDSRLKQITDWLGKDFEGVIAFDEAHAMGNAITEKGAIFTKEASQQGLTGLRLQNAVPDARVLYVSATGATKVSNLAYASRLGLWQSGDFPFASRDEFIGAIEKGGVAAMEVVCRDLKSLGLYLSRSLSFDGVDYDALEVPLTADQVSIYDTYAQAFKVIHNRMGEAMEACNITSSEGKSLNRQAKMSAHSMFESSKQRFFNHLLTSMKCPSMLRAIEQDINEGNSVIVQLVSTNESILDKRLKELPAEEWADLNIDITPRESVMSYLMHSFPTHLHKVLSDADGKLFSEPVVDAKGNMIVSKEAIEIRDGLINLISSLPPLPGALEQILHHFGHEQVAEITGRSIRILKEQSTGRLFASTRSASAGTSDAQEFLDDEKRILVFSEAGGTGRSYHADLGAINKRRRIHYLLEAGWRADNAIQGLGRSHRTNQASAPVFRPVVTDVRGERRFISTIARRLDELGALTRGQRETGGQGLFDPKDNLESRYAEASLDQFFVRLARNQISVCTMAEFEDATGLKLTTEQGDLKIELPNIPKFLNRILALPIQLQNDLFQAFENILQDNIERAIEAGTYDVGVETLKAEGFKILSREVVYTHPSGSKTNCLEIEEKRKREILSSGRAYEISNLNEGALYINDRSGRAAVAVSTSSEVSDSGASIERVSLIRPTDRVRMPIADLEKSSWNKASYGAWKEAWEDEVSNTSPFATSRFFMITGLLLPIWNSLDQNNMRVFRLRSDDGEVLLGRVIQPEDMAAVSHTLGLSQVKLRPEEVYASVMEQHKSHQLAGGITLRKSSVMNDWRLEIAGTFSEALISQLVANGCFTEIISWRKRVFLPANEVKALPVLEKVSELLRGY</sequence>
<proteinExistence type="inferred from homology"/>
<dbReference type="GO" id="GO:0006355">
    <property type="term" value="P:regulation of DNA-templated transcription"/>
    <property type="evidence" value="ECO:0007669"/>
    <property type="project" value="InterPro"/>
</dbReference>
<name>A0A951UNA5_9CYAN</name>
<dbReference type="SUPFAM" id="SSF53335">
    <property type="entry name" value="S-adenosyl-L-methionine-dependent methyltransferases"/>
    <property type="match status" value="1"/>
</dbReference>
<dbReference type="PANTHER" id="PTHR12706:SF30">
    <property type="entry name" value="PROTEIN STRAWBERRY NOTCH-RELATED"/>
    <property type="match status" value="1"/>
</dbReference>
<dbReference type="Proteomes" id="UP000757435">
    <property type="component" value="Unassembled WGS sequence"/>
</dbReference>
<organism evidence="3 4">
    <name type="scientific">Drouetiella hepatica Uher 2000/2452</name>
    <dbReference type="NCBI Taxonomy" id="904376"/>
    <lineage>
        <taxon>Bacteria</taxon>
        <taxon>Bacillati</taxon>
        <taxon>Cyanobacteriota</taxon>
        <taxon>Cyanophyceae</taxon>
        <taxon>Oculatellales</taxon>
        <taxon>Oculatellaceae</taxon>
        <taxon>Drouetiella</taxon>
    </lineage>
</organism>
<dbReference type="InterPro" id="IPR026741">
    <property type="entry name" value="SNO"/>
</dbReference>